<evidence type="ECO:0000256" key="1">
    <source>
        <dbReference type="SAM" id="MobiDB-lite"/>
    </source>
</evidence>
<accession>A0ABW4EJ03</accession>
<feature type="chain" id="PRO_5047266118" evidence="2">
    <location>
        <begin position="19"/>
        <end position="126"/>
    </location>
</feature>
<evidence type="ECO:0000313" key="4">
    <source>
        <dbReference type="Proteomes" id="UP001597186"/>
    </source>
</evidence>
<feature type="region of interest" description="Disordered" evidence="1">
    <location>
        <begin position="16"/>
        <end position="67"/>
    </location>
</feature>
<evidence type="ECO:0000256" key="2">
    <source>
        <dbReference type="SAM" id="SignalP"/>
    </source>
</evidence>
<protein>
    <submittedName>
        <fullName evidence="3">Uncharacterized protein</fullName>
    </submittedName>
</protein>
<gene>
    <name evidence="3" type="ORF">ACFTOW_14965</name>
</gene>
<keyword evidence="2" id="KW-0732">Signal</keyword>
<reference evidence="4" key="1">
    <citation type="journal article" date="2019" name="Int. J. Syst. Evol. Microbiol.">
        <title>The Global Catalogue of Microorganisms (GCM) 10K type strain sequencing project: providing services to taxonomists for standard genome sequencing and annotation.</title>
        <authorList>
            <consortium name="The Broad Institute Genomics Platform"/>
            <consortium name="The Broad Institute Genome Sequencing Center for Infectious Disease"/>
            <person name="Wu L."/>
            <person name="Ma J."/>
        </authorList>
    </citation>
    <scope>NUCLEOTIDE SEQUENCE [LARGE SCALE GENOMIC DNA]</scope>
    <source>
        <strain evidence="4">CGMCC 1.12477</strain>
    </source>
</reference>
<evidence type="ECO:0000313" key="3">
    <source>
        <dbReference type="EMBL" id="MFD1510686.1"/>
    </source>
</evidence>
<feature type="signal peptide" evidence="2">
    <location>
        <begin position="1"/>
        <end position="18"/>
    </location>
</feature>
<dbReference type="PROSITE" id="PS51257">
    <property type="entry name" value="PROKAR_LIPOPROTEIN"/>
    <property type="match status" value="1"/>
</dbReference>
<feature type="region of interest" description="Disordered" evidence="1">
    <location>
        <begin position="106"/>
        <end position="126"/>
    </location>
</feature>
<dbReference type="RefSeq" id="WP_379917097.1">
    <property type="nucleotide sequence ID" value="NZ_JBHUDD010000139.1"/>
</dbReference>
<comment type="caution">
    <text evidence="3">The sequence shown here is derived from an EMBL/GenBank/DDBJ whole genome shotgun (WGS) entry which is preliminary data.</text>
</comment>
<organism evidence="3 4">
    <name type="scientific">Lacimonas salitolerans</name>
    <dbReference type="NCBI Taxonomy" id="1323750"/>
    <lineage>
        <taxon>Bacteria</taxon>
        <taxon>Pseudomonadati</taxon>
        <taxon>Pseudomonadota</taxon>
        <taxon>Alphaproteobacteria</taxon>
        <taxon>Rhodobacterales</taxon>
        <taxon>Paracoccaceae</taxon>
        <taxon>Lacimonas</taxon>
    </lineage>
</organism>
<name>A0ABW4EJ03_9RHOB</name>
<dbReference type="EMBL" id="JBHUDD010000139">
    <property type="protein sequence ID" value="MFD1510686.1"/>
    <property type="molecule type" value="Genomic_DNA"/>
</dbReference>
<feature type="compositionally biased region" description="Polar residues" evidence="1">
    <location>
        <begin position="117"/>
        <end position="126"/>
    </location>
</feature>
<keyword evidence="4" id="KW-1185">Reference proteome</keyword>
<proteinExistence type="predicted"/>
<dbReference type="Proteomes" id="UP001597186">
    <property type="component" value="Unassembled WGS sequence"/>
</dbReference>
<sequence length="126" mass="13021">MKPYALMLVAAMGVAACSGDGTNPFDPPAEEPDPNNPGTDPGTDTPGIDREGTLPPGTSNPTPATGIVRTEARAANRDDETYGNGFANTIRFDGDTDTFFVDGLAFDGNQPDGTPYVRSTPSNLGA</sequence>